<feature type="signal peptide" evidence="8">
    <location>
        <begin position="1"/>
        <end position="20"/>
    </location>
</feature>
<dbReference type="RefSeq" id="XP_005783542.1">
    <property type="nucleotide sequence ID" value="XM_005783485.1"/>
</dbReference>
<evidence type="ECO:0000313" key="10">
    <source>
        <dbReference type="Proteomes" id="UP000013827"/>
    </source>
</evidence>
<dbReference type="Pfam" id="PF00885">
    <property type="entry name" value="DMRL_synthase"/>
    <property type="match status" value="1"/>
</dbReference>
<dbReference type="STRING" id="2903.R1DZ98"/>
<evidence type="ECO:0000256" key="6">
    <source>
        <dbReference type="ARBA" id="ARBA00048785"/>
    </source>
</evidence>
<comment type="catalytic activity">
    <reaction evidence="6 7">
        <text>(2S)-2-hydroxy-3-oxobutyl phosphate + 5-amino-6-(D-ribitylamino)uracil = 6,7-dimethyl-8-(1-D-ribityl)lumazine + phosphate + 2 H2O + H(+)</text>
        <dbReference type="Rhea" id="RHEA:26152"/>
        <dbReference type="ChEBI" id="CHEBI:15377"/>
        <dbReference type="ChEBI" id="CHEBI:15378"/>
        <dbReference type="ChEBI" id="CHEBI:15934"/>
        <dbReference type="ChEBI" id="CHEBI:43474"/>
        <dbReference type="ChEBI" id="CHEBI:58201"/>
        <dbReference type="ChEBI" id="CHEBI:58830"/>
        <dbReference type="EC" id="2.5.1.78"/>
    </reaction>
</comment>
<dbReference type="PANTHER" id="PTHR21058">
    <property type="entry name" value="6,7-DIMETHYL-8-RIBITYLLUMAZINE SYNTHASE DMRL SYNTHASE LUMAZINE SYNTHASE"/>
    <property type="match status" value="1"/>
</dbReference>
<dbReference type="PANTHER" id="PTHR21058:SF0">
    <property type="entry name" value="6,7-DIMETHYL-8-RIBITYLLUMAZINE SYNTHASE"/>
    <property type="match status" value="1"/>
</dbReference>
<organism evidence="9 10">
    <name type="scientific">Emiliania huxleyi (strain CCMP1516)</name>
    <dbReference type="NCBI Taxonomy" id="280463"/>
    <lineage>
        <taxon>Eukaryota</taxon>
        <taxon>Haptista</taxon>
        <taxon>Haptophyta</taxon>
        <taxon>Prymnesiophyceae</taxon>
        <taxon>Isochrysidales</taxon>
        <taxon>Noelaerhabdaceae</taxon>
        <taxon>Emiliania</taxon>
    </lineage>
</organism>
<comment type="pathway">
    <text evidence="1 7">Cofactor biosynthesis; riboflavin biosynthesis; riboflavin from 2-hydroxy-3-oxobutyl phosphate and 5-amino-6-(D-ribitylamino)uracil: step 1/2.</text>
</comment>
<dbReference type="HAMAP" id="MF_00178">
    <property type="entry name" value="Lumazine_synth"/>
    <property type="match status" value="1"/>
</dbReference>
<dbReference type="EnsemblProtists" id="EOD19890">
    <property type="protein sequence ID" value="EOD19890"/>
    <property type="gene ID" value="EMIHUDRAFT_444779"/>
</dbReference>
<dbReference type="GO" id="GO:0009231">
    <property type="term" value="P:riboflavin biosynthetic process"/>
    <property type="evidence" value="ECO:0007669"/>
    <property type="project" value="UniProtKB-KW"/>
</dbReference>
<proteinExistence type="inferred from homology"/>
<dbReference type="GeneID" id="17265435"/>
<accession>A0A0D3K5S8</accession>
<dbReference type="Proteomes" id="UP000013827">
    <property type="component" value="Unassembled WGS sequence"/>
</dbReference>
<dbReference type="PaxDb" id="2903-EOD19890"/>
<keyword evidence="8" id="KW-0732">Signal</keyword>
<dbReference type="HOGENOM" id="CLU_089358_2_0_1"/>
<protein>
    <recommendedName>
        <fullName evidence="3 7">6,7-dimethyl-8-ribityllumazine synthase</fullName>
        <shortName evidence="7">DMRL synthase</shortName>
        <ecNumber evidence="3 7">2.5.1.78</ecNumber>
    </recommendedName>
</protein>
<dbReference type="EnsemblProtists" id="EOD31113">
    <property type="protein sequence ID" value="EOD31113"/>
    <property type="gene ID" value="EMIHUDRAFT_434395"/>
</dbReference>
<dbReference type="NCBIfam" id="TIGR00114">
    <property type="entry name" value="lumazine-synth"/>
    <property type="match status" value="1"/>
</dbReference>
<evidence type="ECO:0000313" key="9">
    <source>
        <dbReference type="EnsemblProtists" id="EOD31113"/>
    </source>
</evidence>
<evidence type="ECO:0000256" key="3">
    <source>
        <dbReference type="ARBA" id="ARBA00012664"/>
    </source>
</evidence>
<sequence>MLAVTLAALPSLLLSPSVPATGSRARAAAVRMAGDGPSFGDLDGSTARIGIIKARWHPEMSDSLIAGAKEALAACGVKEENIVETEVPGSYELPLAARYMALSGSVDAILPVGILIKGDTYHFEAISDSVSSGLMSVGMQTGVPILFGVLTCMSEEQARVRSIGPGNHGPDWGRAAVEMALLRQSAVGGPKSKFFMGFGDSGEDDAKPMTRPAERIGF</sequence>
<dbReference type="KEGG" id="ehx:EMIHUDRAFT_434395"/>
<dbReference type="InterPro" id="IPR034964">
    <property type="entry name" value="LS"/>
</dbReference>
<comment type="similarity">
    <text evidence="2 7">Belongs to the DMRL synthase family.</text>
</comment>
<dbReference type="eggNOG" id="KOG3243">
    <property type="taxonomic scope" value="Eukaryota"/>
</dbReference>
<dbReference type="InterPro" id="IPR002180">
    <property type="entry name" value="LS/RS"/>
</dbReference>
<reference evidence="10" key="1">
    <citation type="journal article" date="2013" name="Nature">
        <title>Pan genome of the phytoplankton Emiliania underpins its global distribution.</title>
        <authorList>
            <person name="Read B.A."/>
            <person name="Kegel J."/>
            <person name="Klute M.J."/>
            <person name="Kuo A."/>
            <person name="Lefebvre S.C."/>
            <person name="Maumus F."/>
            <person name="Mayer C."/>
            <person name="Miller J."/>
            <person name="Monier A."/>
            <person name="Salamov A."/>
            <person name="Young J."/>
            <person name="Aguilar M."/>
            <person name="Claverie J.M."/>
            <person name="Frickenhaus S."/>
            <person name="Gonzalez K."/>
            <person name="Herman E.K."/>
            <person name="Lin Y.C."/>
            <person name="Napier J."/>
            <person name="Ogata H."/>
            <person name="Sarno A.F."/>
            <person name="Shmutz J."/>
            <person name="Schroeder D."/>
            <person name="de Vargas C."/>
            <person name="Verret F."/>
            <person name="von Dassow P."/>
            <person name="Valentin K."/>
            <person name="Van de Peer Y."/>
            <person name="Wheeler G."/>
            <person name="Dacks J.B."/>
            <person name="Delwiche C.F."/>
            <person name="Dyhrman S.T."/>
            <person name="Glockner G."/>
            <person name="John U."/>
            <person name="Richards T."/>
            <person name="Worden A.Z."/>
            <person name="Zhang X."/>
            <person name="Grigoriev I.V."/>
            <person name="Allen A.E."/>
            <person name="Bidle K."/>
            <person name="Borodovsky M."/>
            <person name="Bowler C."/>
            <person name="Brownlee C."/>
            <person name="Cock J.M."/>
            <person name="Elias M."/>
            <person name="Gladyshev V.N."/>
            <person name="Groth M."/>
            <person name="Guda C."/>
            <person name="Hadaegh A."/>
            <person name="Iglesias-Rodriguez M.D."/>
            <person name="Jenkins J."/>
            <person name="Jones B.M."/>
            <person name="Lawson T."/>
            <person name="Leese F."/>
            <person name="Lindquist E."/>
            <person name="Lobanov A."/>
            <person name="Lomsadze A."/>
            <person name="Malik S.B."/>
            <person name="Marsh M.E."/>
            <person name="Mackinder L."/>
            <person name="Mock T."/>
            <person name="Mueller-Roeber B."/>
            <person name="Pagarete A."/>
            <person name="Parker M."/>
            <person name="Probert I."/>
            <person name="Quesneville H."/>
            <person name="Raines C."/>
            <person name="Rensing S.A."/>
            <person name="Riano-Pachon D.M."/>
            <person name="Richier S."/>
            <person name="Rokitta S."/>
            <person name="Shiraiwa Y."/>
            <person name="Soanes D.M."/>
            <person name="van der Giezen M."/>
            <person name="Wahlund T.M."/>
            <person name="Williams B."/>
            <person name="Wilson W."/>
            <person name="Wolfe G."/>
            <person name="Wurch L.L."/>
        </authorList>
    </citation>
    <scope>NUCLEOTIDE SEQUENCE</scope>
</reference>
<evidence type="ECO:0000256" key="1">
    <source>
        <dbReference type="ARBA" id="ARBA00004917"/>
    </source>
</evidence>
<dbReference type="Gene3D" id="3.40.50.960">
    <property type="entry name" value="Lumazine/riboflavin synthase"/>
    <property type="match status" value="1"/>
</dbReference>
<name>A0A0D3K5S8_EMIH1</name>
<dbReference type="GeneID" id="17276386"/>
<dbReference type="InterPro" id="IPR036467">
    <property type="entry name" value="LS/RS_sf"/>
</dbReference>
<dbReference type="UniPathway" id="UPA00275">
    <property type="reaction ID" value="UER00404"/>
</dbReference>
<reference evidence="9" key="2">
    <citation type="submission" date="2024-10" db="UniProtKB">
        <authorList>
            <consortium name="EnsemblProtists"/>
        </authorList>
    </citation>
    <scope>IDENTIFICATION</scope>
</reference>
<dbReference type="KEGG" id="ehx:EMIHUDRAFT_444779"/>
<dbReference type="AlphaFoldDB" id="A0A0D3K5S8"/>
<dbReference type="EC" id="2.5.1.78" evidence="3 7"/>
<evidence type="ECO:0000256" key="5">
    <source>
        <dbReference type="ARBA" id="ARBA00022679"/>
    </source>
</evidence>
<keyword evidence="5 7" id="KW-0808">Transferase</keyword>
<dbReference type="GO" id="GO:0000906">
    <property type="term" value="F:6,7-dimethyl-8-ribityllumazine synthase activity"/>
    <property type="evidence" value="ECO:0007669"/>
    <property type="project" value="UniProtKB-EC"/>
</dbReference>
<dbReference type="OMA" id="RWNEDIT"/>
<dbReference type="CDD" id="cd09209">
    <property type="entry name" value="Lumazine_synthase-I"/>
    <property type="match status" value="1"/>
</dbReference>
<evidence type="ECO:0000256" key="7">
    <source>
        <dbReference type="RuleBase" id="RU003795"/>
    </source>
</evidence>
<dbReference type="RefSeq" id="XP_005772319.1">
    <property type="nucleotide sequence ID" value="XM_005772262.1"/>
</dbReference>
<evidence type="ECO:0000256" key="2">
    <source>
        <dbReference type="ARBA" id="ARBA00007424"/>
    </source>
</evidence>
<evidence type="ECO:0000256" key="4">
    <source>
        <dbReference type="ARBA" id="ARBA00022619"/>
    </source>
</evidence>
<comment type="function">
    <text evidence="7">Catalyzes the formation of 6,7-dimethyl-8-ribityllumazine by condensation of 5-amino-6-(D-ribitylamino)uracil with 3,4-dihydroxy-2-butanone 4-phosphate. This is the penultimate step in the biosynthesis of riboflavin.</text>
</comment>
<feature type="chain" id="PRO_5044053621" description="6,7-dimethyl-8-ribityllumazine synthase" evidence="8">
    <location>
        <begin position="21"/>
        <end position="218"/>
    </location>
</feature>
<keyword evidence="4 7" id="KW-0686">Riboflavin biosynthesis</keyword>
<keyword evidence="10" id="KW-1185">Reference proteome</keyword>
<dbReference type="SUPFAM" id="SSF52121">
    <property type="entry name" value="Lumazine synthase"/>
    <property type="match status" value="1"/>
</dbReference>
<evidence type="ECO:0000256" key="8">
    <source>
        <dbReference type="SAM" id="SignalP"/>
    </source>
</evidence>
<dbReference type="GO" id="GO:0009349">
    <property type="term" value="C:riboflavin synthase complex"/>
    <property type="evidence" value="ECO:0007669"/>
    <property type="project" value="UniProtKB-UniRule"/>
</dbReference>